<accession>A0ABU9C208</accession>
<proteinExistence type="predicted"/>
<feature type="chain" id="PRO_5047260603" evidence="2">
    <location>
        <begin position="30"/>
        <end position="269"/>
    </location>
</feature>
<keyword evidence="4" id="KW-1185">Reference proteome</keyword>
<protein>
    <submittedName>
        <fullName evidence="3">DUF3472 domain-containing protein</fullName>
    </submittedName>
</protein>
<dbReference type="Proteomes" id="UP001371218">
    <property type="component" value="Unassembled WGS sequence"/>
</dbReference>
<feature type="signal peptide" evidence="2">
    <location>
        <begin position="1"/>
        <end position="29"/>
    </location>
</feature>
<evidence type="ECO:0000313" key="3">
    <source>
        <dbReference type="EMBL" id="MEK8034880.1"/>
    </source>
</evidence>
<keyword evidence="2" id="KW-0732">Signal</keyword>
<comment type="caution">
    <text evidence="3">The sequence shown here is derived from an EMBL/GenBank/DDBJ whole genome shotgun (WGS) entry which is preliminary data.</text>
</comment>
<name>A0ABU9C208_9BURK</name>
<feature type="region of interest" description="Disordered" evidence="1">
    <location>
        <begin position="223"/>
        <end position="243"/>
    </location>
</feature>
<reference evidence="3 4" key="1">
    <citation type="submission" date="2024-04" db="EMBL/GenBank/DDBJ databases">
        <title>Novel species of the genus Ideonella isolated from streams.</title>
        <authorList>
            <person name="Lu H."/>
        </authorList>
    </citation>
    <scope>NUCLEOTIDE SEQUENCE [LARGE SCALE GENOMIC DNA]</scope>
    <source>
        <strain evidence="3 4">DXS29W</strain>
    </source>
</reference>
<organism evidence="3 4">
    <name type="scientific">Ideonella lacteola</name>
    <dbReference type="NCBI Taxonomy" id="2984193"/>
    <lineage>
        <taxon>Bacteria</taxon>
        <taxon>Pseudomonadati</taxon>
        <taxon>Pseudomonadota</taxon>
        <taxon>Betaproteobacteria</taxon>
        <taxon>Burkholderiales</taxon>
        <taxon>Sphaerotilaceae</taxon>
        <taxon>Ideonella</taxon>
    </lineage>
</organism>
<dbReference type="EMBL" id="JBBUTG010000039">
    <property type="protein sequence ID" value="MEK8034880.1"/>
    <property type="molecule type" value="Genomic_DNA"/>
</dbReference>
<gene>
    <name evidence="3" type="ORF">AACH06_29035</name>
</gene>
<dbReference type="InterPro" id="IPR021862">
    <property type="entry name" value="DUF3472"/>
</dbReference>
<evidence type="ECO:0000256" key="2">
    <source>
        <dbReference type="SAM" id="SignalP"/>
    </source>
</evidence>
<sequence>MTQTFSSRSMLFELGVAAALLIAASPSHAIYTDYAFDDETPAYDMEMYSTWAFDPKYPNNIFASFQFFFESWQLGYIGTTIYGETQAEKGAIFAIWDDGEGSGTAQPVSGKGCERFEGEGTGTSCAIPYKWVAGHEYRHHIRSLGYKNGAEHWKGTITDMTTGVETLLGTIAVKDIGDYKGYGRLHPGGVTFLEFFATEGCKSNAYTRVTWRGPYLDDHTRKANSARASYDPDGCTNDNNIGKRRPRVIQESGKGVIRTTPDGEQLWTK</sequence>
<evidence type="ECO:0000313" key="4">
    <source>
        <dbReference type="Proteomes" id="UP001371218"/>
    </source>
</evidence>
<dbReference type="Pfam" id="PF11958">
    <property type="entry name" value="DUF3472"/>
    <property type="match status" value="1"/>
</dbReference>
<evidence type="ECO:0000256" key="1">
    <source>
        <dbReference type="SAM" id="MobiDB-lite"/>
    </source>
</evidence>
<dbReference type="RefSeq" id="WP_341429314.1">
    <property type="nucleotide sequence ID" value="NZ_JBBUTG010000039.1"/>
</dbReference>